<reference evidence="2 3" key="1">
    <citation type="journal article" date="2019" name="Nat. Med.">
        <title>A library of human gut bacterial isolates paired with longitudinal multiomics data enables mechanistic microbiome research.</title>
        <authorList>
            <person name="Poyet M."/>
            <person name="Groussin M."/>
            <person name="Gibbons S.M."/>
            <person name="Avila-Pacheco J."/>
            <person name="Jiang X."/>
            <person name="Kearney S.M."/>
            <person name="Perrotta A.R."/>
            <person name="Berdy B."/>
            <person name="Zhao S."/>
            <person name="Lieberman T.D."/>
            <person name="Swanson P.K."/>
            <person name="Smith M."/>
            <person name="Roesemann S."/>
            <person name="Alexander J.E."/>
            <person name="Rich S.A."/>
            <person name="Livny J."/>
            <person name="Vlamakis H."/>
            <person name="Clish C."/>
            <person name="Bullock K."/>
            <person name="Deik A."/>
            <person name="Scott J."/>
            <person name="Pierce K.A."/>
            <person name="Xavier R.J."/>
            <person name="Alm E.J."/>
        </authorList>
    </citation>
    <scope>NUCLEOTIDE SEQUENCE [LARGE SCALE GENOMIC DNA]</scope>
    <source>
        <strain evidence="2 3">BIOML-A1</strain>
    </source>
</reference>
<evidence type="ECO:0008006" key="4">
    <source>
        <dbReference type="Google" id="ProtNLM"/>
    </source>
</evidence>
<keyword evidence="3" id="KW-1185">Reference proteome</keyword>
<evidence type="ECO:0000256" key="1">
    <source>
        <dbReference type="SAM" id="MobiDB-lite"/>
    </source>
</evidence>
<evidence type="ECO:0000313" key="3">
    <source>
        <dbReference type="Proteomes" id="UP000324870"/>
    </source>
</evidence>
<evidence type="ECO:0000313" key="2">
    <source>
        <dbReference type="EMBL" id="KAA3157598.1"/>
    </source>
</evidence>
<dbReference type="Proteomes" id="UP000324870">
    <property type="component" value="Unassembled WGS sequence"/>
</dbReference>
<protein>
    <recommendedName>
        <fullName evidence="4">KilA-N DNA-binding domain-containing protein</fullName>
    </recommendedName>
</protein>
<gene>
    <name evidence="2" type="ORF">F2A26_14330</name>
</gene>
<feature type="compositionally biased region" description="Basic and acidic residues" evidence="1">
    <location>
        <begin position="80"/>
        <end position="89"/>
    </location>
</feature>
<organism evidence="2 3">
    <name type="scientific">Alistipes finegoldii</name>
    <dbReference type="NCBI Taxonomy" id="214856"/>
    <lineage>
        <taxon>Bacteria</taxon>
        <taxon>Pseudomonadati</taxon>
        <taxon>Bacteroidota</taxon>
        <taxon>Bacteroidia</taxon>
        <taxon>Bacteroidales</taxon>
        <taxon>Rikenellaceae</taxon>
        <taxon>Alistipes</taxon>
    </lineage>
</organism>
<name>A0ABQ6S032_9BACT</name>
<sequence>MTRKAKGLVPQDDRGNITLFMNRDELMIAINATALRCKKFIRHEILAKRQGIQTDNKYTQKMAQHHTDGKNFFTPPFGNSRDRNNLCSE</sequence>
<feature type="region of interest" description="Disordered" evidence="1">
    <location>
        <begin position="61"/>
        <end position="89"/>
    </location>
</feature>
<comment type="caution">
    <text evidence="2">The sequence shown here is derived from an EMBL/GenBank/DDBJ whole genome shotgun (WGS) entry which is preliminary data.</text>
</comment>
<dbReference type="RefSeq" id="WP_130064047.1">
    <property type="nucleotide sequence ID" value="NZ_JAJCKI010000012.1"/>
</dbReference>
<proteinExistence type="predicted"/>
<dbReference type="EMBL" id="VVND01000043">
    <property type="protein sequence ID" value="KAA3157598.1"/>
    <property type="molecule type" value="Genomic_DNA"/>
</dbReference>
<accession>A0ABQ6S032</accession>